<evidence type="ECO:0000259" key="6">
    <source>
        <dbReference type="PROSITE" id="PS50021"/>
    </source>
</evidence>
<feature type="domain" description="GAR" evidence="7">
    <location>
        <begin position="2845"/>
        <end position="2916"/>
    </location>
</feature>
<accession>A0A1X2HNY3</accession>
<organism evidence="8 9">
    <name type="scientific">Syncephalastrum racemosum</name>
    <name type="common">Filamentous fungus</name>
    <dbReference type="NCBI Taxonomy" id="13706"/>
    <lineage>
        <taxon>Eukaryota</taxon>
        <taxon>Fungi</taxon>
        <taxon>Fungi incertae sedis</taxon>
        <taxon>Mucoromycota</taxon>
        <taxon>Mucoromycotina</taxon>
        <taxon>Mucoromycetes</taxon>
        <taxon>Mucorales</taxon>
        <taxon>Syncephalastraceae</taxon>
        <taxon>Syncephalastrum</taxon>
    </lineage>
</organism>
<feature type="domain" description="Calponin-homology (CH)" evidence="6">
    <location>
        <begin position="283"/>
        <end position="401"/>
    </location>
</feature>
<keyword evidence="3" id="KW-0206">Cytoskeleton</keyword>
<evidence type="ECO:0000313" key="9">
    <source>
        <dbReference type="Proteomes" id="UP000242180"/>
    </source>
</evidence>
<sequence>MTIGTMSQSASASPPSAGTAVATRIAAATAATAGAAGGVGATNTPTATAALKRTTTPNRQRTARQNTVGQTTDLLLSTDDLVRHLGSDYQEIQKRTLTRWVNAQLSIVGDHIDHIETDLKDGKRLLKLLSVVSGQAAPKPEKMNMRIHQLSNVAQALDFLQKQLGPDVLPDIGNEAIVNGDVKKTLALVFFIMLRYQVQLILAEHGEDYTVSLAQLSDALSVPSSPSVSSVDTANHPPTPLPNSNPNSNFNAPAKANNNPATSLLSSLRKTIPQNASSSNTPSEAKAALLYWVRIQLEDYIAANVISSIQDFSRSWRTGLAFCLLIHRHDPLLIPNSLVTYAENELNDKESWRELLTLAFDVAEQHMHIPSYLDPGDLIDVEYPYEPSVMMYVSEYYKVMSRSQRDEPISTRKDKAAKRRAMIALVADIDAADGDALSPQPITCSSPTPMDLPSPVDSEKDHDKLLKKGQDDARAPREAPVPVPMPSARRRTARHQNRVSTLDEEDKVRIRADLTNRLQMQLTGHLPRGVHPTLDQLIAIHDTVMSFIKTNTQTLDEIPEEFVGSQAIAEYIEAVDIIDEQVQVESEHVTSAREARDSLIKPASDDDMLQLTEIQRGELSKLYDVLEREWNDFVALVKATQSELARLKKDLVQTEDGVAVYEKQASDVVVLMDQLETALKETTPPIHPLAPQDEAAAALAEYEAAAESVSGEVAAFDQGPWKAFLSIARAQLPSVRQAVSARHAQVLQQREDLDALVRRTKRGCSLYQRGMAFGRWMDQVDLQLTQVQTEMEKPTTDASIRDLEQRVSSVRLHGIREEYYDLFDGTASEAGYAARLASVEQRYRVVRDWVDQVRVWFIEAGRIRSWIETRIDTLREHEEASVHIDDKDVAELYREHALLKRQIEQFDADDMSRLRAHVKQLTSSRTEELSPADASTIEITLQTLNRLNQLTQLTQRRTEYLDALMARVNWQDLHAQATAWVQGTDRELDAFLKGEAPWTAAADTTPAAVEARVVEPLVKYEQAIAKFDQGQYAKVLDAYQDMEELMHDATFENQQLALEGAFASLMRKSQFCRQVVEQHLAAVDVSAQFAHLLKGGRRLLKEMQVNEALDMDGKRVLLFKEDSAYLVTEIAPTHIPYPLSADGHEAANAAIKSHVQAHSMELAEIAEKLEDLLASRQQNVSMQQKMKLLYEEMVRMAAWYEERACMLQGTPDEDDEGAEEELQRLERERDSIEARVARMETSDYPRILKRMRAAEDAIDASNAVTIDRKALVEALERLEETHQQIFDRLEARTRELRSARKRIAWATLWRSVNAEANTLAHDVWEFIVQRAKYDPHARVEDQEIMEVAQFDTLSSAVADVQDSFEALESAEHLEAQQMELFDKQTELRRLVNYANEAIEQRNSVITFLTRVCEVTGEGNRLQDALDKSRRRTSQFPDVSEAALSGFRSQVQALIELAEPTQQAPAVSDCLQWDFDPAAYHEQVEARIRAMLKEEKTALCRLRDAVERSYDSYLSMNEKKQRAEEYEQRIRALHGRVSEEIQTLKTHQIDMFGEGPVSAEEHYPTVPLQALDAELSDLRAKITPAPERFLKSVKAELGEVEQDMNQLKTLVEEQSKANEVMSKRVAWETVCLSGSRQLKNMYNTLRQSKVEDTSVLDEIQEAKDTFSQSTSIEIQTAYKCFLKSLPSSLTVPLSYETAMDSVERLQKKVDKLLACRRKELSALQQQKEQEDQVNQLLAEAEALCRTIEGFLQDDARWRPGAAAKEGLETRLRNQCAQYEAQIQQWWTSCAHAAHARLDQAASQLKNLLVYANQVVGQRCLVETFQSRVAELEQAADRIREDITHLQGSPDRQALQEFRTQVKGLQTTLVRKIPYPVRKDVDSAQRIDDASDNEMIRNTVLARQSYLNELASSLTRLLESKEKLTRCQVQLQLYKDHAQACQLWIEERSSTLAEYHTTLIEPKAITNDLALLQQAVSSAAGIKRSMQSKNAVYPVLETLFEQCIIAFDATEDNDDRLSDEFDGISDKQRQLNDDWERLKCLSRDTEQALRSLLRPAEIHHRIQTLLATLQAVQRDIEQANIGCLKDTQISDWQKRIDHIEATDYKRLVHQQTDAAQLDAVNDTLGHVRASLAALYDAVNNNRLRKTYLEQAEPVLARIRDLDAGLQSIYREHADVQSDRVARVRQALLTAHKELQPRINECKEAYEDTCAYQTFIATHGINDTAETHLQVEDAWTNLQSHQKDVVRLARQLNQWAGRFELVKEQRNQIQQIRRSIETRRSLSTLDSQLRAITETLEEERKAVTGQQDSQCAQDFLVQCKELLRACQTTQVSLTKVEGEVERAERISALEAQVQKQCHICEEQLAFMQQQAASHPSIAEKKVSSIQTVMQAYSEGLDSVRQMYQHIKSEMEDITETAVEQNLPTTVKRPLEKLMVELLASLQREEQYMGILKTVCRLAEREADVMAHLSEFKGTVARFSRSARIARTRGSLLPDLNEFDRRYKFMESSVEDFDRTVAQNKAAAAGLDEARRSQSILRAVERRDDAIQREWGRIRASAEETRIKLQETQMRQHASAKLSEVLRYVNELRHRVDTLSLKSSISMEQQELKDIQTEMQDILAKKIRDIDALLSTSLDKDGRLKRQRQDLATAVSELERQTASRQAQAEMEGNITLFIGIMDKMDSEITQLVQLIDKCAPHHARIQQQRFSKADLQNLLRTLVQGYKEREPKMANLVETAKAEARKQFVDNVVDRLDETVSRWHKAQADARRRERELQTCIGQLDHEFFTKLAMAKKKSSSDRQKNQQQPPQQQQQQQQQMPRRPSTPQRRQRSVPRRASGALTPTMPYVADPKNELDVRLAQVVNESPYQIRVRSVPDQVGKYWFGDRLVFCRILPSKMVMVRIGGGWIELAQFLKGQETAPNGLLRASSPASSVGSPGRSRGNSVLSASSSSSTATGKSGSAVDRRL</sequence>
<evidence type="ECO:0000256" key="1">
    <source>
        <dbReference type="ARBA" id="ARBA00004245"/>
    </source>
</evidence>
<dbReference type="PANTHER" id="PTHR11915">
    <property type="entry name" value="SPECTRIN/FILAMIN RELATED CYTOSKELETAL PROTEIN"/>
    <property type="match status" value="1"/>
</dbReference>
<feature type="coiled-coil region" evidence="4">
    <location>
        <begin position="1589"/>
        <end position="1616"/>
    </location>
</feature>
<evidence type="ECO:0000256" key="3">
    <source>
        <dbReference type="ARBA" id="ARBA00023212"/>
    </source>
</evidence>
<gene>
    <name evidence="8" type="ORF">BCR43DRAFT_561375</name>
</gene>
<feature type="coiled-coil region" evidence="4">
    <location>
        <begin position="637"/>
        <end position="664"/>
    </location>
</feature>
<dbReference type="InterPro" id="IPR003108">
    <property type="entry name" value="GAR_dom"/>
</dbReference>
<dbReference type="PROSITE" id="PS50021">
    <property type="entry name" value="CH"/>
    <property type="match status" value="2"/>
</dbReference>
<feature type="region of interest" description="Disordered" evidence="5">
    <location>
        <begin position="2787"/>
        <end position="2844"/>
    </location>
</feature>
<dbReference type="GO" id="GO:0008017">
    <property type="term" value="F:microtubule binding"/>
    <property type="evidence" value="ECO:0007669"/>
    <property type="project" value="InterPro"/>
</dbReference>
<dbReference type="InterPro" id="IPR036872">
    <property type="entry name" value="CH_dom_sf"/>
</dbReference>
<dbReference type="OMA" id="YQRDMRC"/>
<dbReference type="Gene3D" id="3.30.920.20">
    <property type="entry name" value="Gas2-like domain"/>
    <property type="match status" value="1"/>
</dbReference>
<feature type="compositionally biased region" description="Low complexity" evidence="5">
    <location>
        <begin position="2799"/>
        <end position="2822"/>
    </location>
</feature>
<evidence type="ECO:0000259" key="7">
    <source>
        <dbReference type="PROSITE" id="PS51460"/>
    </source>
</evidence>
<keyword evidence="9" id="KW-1185">Reference proteome</keyword>
<feature type="region of interest" description="Disordered" evidence="5">
    <location>
        <begin position="435"/>
        <end position="503"/>
    </location>
</feature>
<dbReference type="STRING" id="13706.A0A1X2HNY3"/>
<dbReference type="PROSITE" id="PS51460">
    <property type="entry name" value="GAR"/>
    <property type="match status" value="1"/>
</dbReference>
<feature type="compositionally biased region" description="Low complexity" evidence="5">
    <location>
        <begin position="2921"/>
        <end position="2962"/>
    </location>
</feature>
<dbReference type="InterPro" id="IPR036534">
    <property type="entry name" value="GAR_dom_sf"/>
</dbReference>
<evidence type="ECO:0000256" key="5">
    <source>
        <dbReference type="SAM" id="MobiDB-lite"/>
    </source>
</evidence>
<feature type="compositionally biased region" description="Basic and acidic residues" evidence="5">
    <location>
        <begin position="457"/>
        <end position="477"/>
    </location>
</feature>
<dbReference type="Pfam" id="PF00307">
    <property type="entry name" value="CH"/>
    <property type="match status" value="2"/>
</dbReference>
<dbReference type="OrthoDB" id="10017054at2759"/>
<protein>
    <recommendedName>
        <fullName evidence="10">Calponin-homology (CH) domain-containing protein</fullName>
    </recommendedName>
</protein>
<comment type="subcellular location">
    <subcellularLocation>
        <location evidence="1">Cytoplasm</location>
        <location evidence="1">Cytoskeleton</location>
    </subcellularLocation>
</comment>
<feature type="coiled-coil region" evidence="4">
    <location>
        <begin position="1820"/>
        <end position="1847"/>
    </location>
</feature>
<comment type="caution">
    <text evidence="8">The sequence shown here is derived from an EMBL/GenBank/DDBJ whole genome shotgun (WGS) entry which is preliminary data.</text>
</comment>
<proteinExistence type="predicted"/>
<keyword evidence="2" id="KW-0963">Cytoplasm</keyword>
<evidence type="ECO:0000256" key="4">
    <source>
        <dbReference type="SAM" id="Coils"/>
    </source>
</evidence>
<dbReference type="Proteomes" id="UP000242180">
    <property type="component" value="Unassembled WGS sequence"/>
</dbReference>
<feature type="coiled-coil region" evidence="4">
    <location>
        <begin position="1268"/>
        <end position="1295"/>
    </location>
</feature>
<dbReference type="SUPFAM" id="SSF47576">
    <property type="entry name" value="Calponin-homology domain, CH-domain"/>
    <property type="match status" value="1"/>
</dbReference>
<feature type="region of interest" description="Disordered" evidence="5">
    <location>
        <begin position="2919"/>
        <end position="2962"/>
    </location>
</feature>
<keyword evidence="4" id="KW-0175">Coiled coil</keyword>
<dbReference type="Pfam" id="PF02187">
    <property type="entry name" value="GAS2"/>
    <property type="match status" value="1"/>
</dbReference>
<name>A0A1X2HNY3_SYNRA</name>
<dbReference type="InParanoid" id="A0A1X2HNY3"/>
<dbReference type="SUPFAM" id="SSF143575">
    <property type="entry name" value="GAS2 domain-like"/>
    <property type="match status" value="1"/>
</dbReference>
<dbReference type="SMART" id="SM00033">
    <property type="entry name" value="CH"/>
    <property type="match status" value="2"/>
</dbReference>
<evidence type="ECO:0008006" key="10">
    <source>
        <dbReference type="Google" id="ProtNLM"/>
    </source>
</evidence>
<dbReference type="EMBL" id="MCGN01000002">
    <property type="protein sequence ID" value="ORZ01049.1"/>
    <property type="molecule type" value="Genomic_DNA"/>
</dbReference>
<dbReference type="GO" id="GO:0005856">
    <property type="term" value="C:cytoskeleton"/>
    <property type="evidence" value="ECO:0007669"/>
    <property type="project" value="UniProtKB-SubCell"/>
</dbReference>
<dbReference type="InterPro" id="IPR001715">
    <property type="entry name" value="CH_dom"/>
</dbReference>
<feature type="coiled-coil region" evidence="4">
    <location>
        <begin position="1215"/>
        <end position="1242"/>
    </location>
</feature>
<reference evidence="8 9" key="1">
    <citation type="submission" date="2016-07" db="EMBL/GenBank/DDBJ databases">
        <title>Pervasive Adenine N6-methylation of Active Genes in Fungi.</title>
        <authorList>
            <consortium name="DOE Joint Genome Institute"/>
            <person name="Mondo S.J."/>
            <person name="Dannebaum R.O."/>
            <person name="Kuo R.C."/>
            <person name="Labutti K."/>
            <person name="Haridas S."/>
            <person name="Kuo A."/>
            <person name="Salamov A."/>
            <person name="Ahrendt S.R."/>
            <person name="Lipzen A."/>
            <person name="Sullivan W."/>
            <person name="Andreopoulos W.B."/>
            <person name="Clum A."/>
            <person name="Lindquist E."/>
            <person name="Daum C."/>
            <person name="Ramamoorthy G.K."/>
            <person name="Gryganskyi A."/>
            <person name="Culley D."/>
            <person name="Magnuson J.K."/>
            <person name="James T.Y."/>
            <person name="O'Malley M.A."/>
            <person name="Stajich J.E."/>
            <person name="Spatafora J.W."/>
            <person name="Visel A."/>
            <person name="Grigoriev I.V."/>
        </authorList>
    </citation>
    <scope>NUCLEOTIDE SEQUENCE [LARGE SCALE GENOMIC DNA]</scope>
    <source>
        <strain evidence="8 9">NRRL 2496</strain>
    </source>
</reference>
<evidence type="ECO:0000313" key="8">
    <source>
        <dbReference type="EMBL" id="ORZ01049.1"/>
    </source>
</evidence>
<feature type="compositionally biased region" description="Basic residues" evidence="5">
    <location>
        <begin position="488"/>
        <end position="497"/>
    </location>
</feature>
<feature type="region of interest" description="Disordered" evidence="5">
    <location>
        <begin position="226"/>
        <end position="256"/>
    </location>
</feature>
<feature type="domain" description="Calponin-homology (CH)" evidence="6">
    <location>
        <begin position="91"/>
        <end position="197"/>
    </location>
</feature>
<dbReference type="Gene3D" id="1.10.418.10">
    <property type="entry name" value="Calponin-like domain"/>
    <property type="match status" value="2"/>
</dbReference>
<feature type="compositionally biased region" description="Low complexity" evidence="5">
    <location>
        <begin position="244"/>
        <end position="256"/>
    </location>
</feature>
<dbReference type="SMART" id="SM00243">
    <property type="entry name" value="GAS2"/>
    <property type="match status" value="1"/>
</dbReference>
<evidence type="ECO:0000256" key="2">
    <source>
        <dbReference type="ARBA" id="ARBA00022490"/>
    </source>
</evidence>